<accession>A0A1S7SE99</accession>
<dbReference type="RefSeq" id="WP_143242794.1">
    <property type="nucleotide sequence ID" value="NZ_LT009733.1"/>
</dbReference>
<dbReference type="AlphaFoldDB" id="A0A1S7SE99"/>
<evidence type="ECO:0008006" key="4">
    <source>
        <dbReference type="Google" id="ProtNLM"/>
    </source>
</evidence>
<gene>
    <name evidence="2" type="ORF">AGR4C_pb30011</name>
</gene>
<evidence type="ECO:0000313" key="3">
    <source>
        <dbReference type="Proteomes" id="UP000191897"/>
    </source>
</evidence>
<evidence type="ECO:0000256" key="1">
    <source>
        <dbReference type="SAM" id="MobiDB-lite"/>
    </source>
</evidence>
<dbReference type="Proteomes" id="UP000191897">
    <property type="component" value="Unassembled WGS sequence"/>
</dbReference>
<dbReference type="EMBL" id="FBWC01000042">
    <property type="protein sequence ID" value="CUX67805.1"/>
    <property type="molecule type" value="Genomic_DNA"/>
</dbReference>
<reference evidence="2 3" key="1">
    <citation type="submission" date="2016-01" db="EMBL/GenBank/DDBJ databases">
        <authorList>
            <person name="Oliw E.H."/>
        </authorList>
    </citation>
    <scope>NUCLEOTIDE SEQUENCE [LARGE SCALE GENOMIC DNA]</scope>
    <source>
        <strain evidence="2 3">Kerr 14</strain>
    </source>
</reference>
<evidence type="ECO:0000313" key="2">
    <source>
        <dbReference type="EMBL" id="CUX67805.1"/>
    </source>
</evidence>
<feature type="compositionally biased region" description="Low complexity" evidence="1">
    <location>
        <begin position="187"/>
        <end position="199"/>
    </location>
</feature>
<proteinExistence type="predicted"/>
<feature type="compositionally biased region" description="Polar residues" evidence="1">
    <location>
        <begin position="162"/>
        <end position="182"/>
    </location>
</feature>
<sequence length="205" mass="20638">MTDINQGFSSGGAAPGLGKDAPSKADENAGSAGARVGDIKQKLSDDAHSASQFARQGLSDASDHAKEAVSDQKNVLAGKMSGVAAAIAKVADELEQGDDRDLGKLARNIGTSMKSFSEDIHDRGLGEIAAMAEDFGRKQPLAFLGVAAIAGLAASRFLTASSAHGTARAPNTRTEQKPTATASIGIAPSGTASSSPVSSEGRTNG</sequence>
<feature type="compositionally biased region" description="Basic and acidic residues" evidence="1">
    <location>
        <begin position="37"/>
        <end position="48"/>
    </location>
</feature>
<feature type="region of interest" description="Disordered" evidence="1">
    <location>
        <begin position="1"/>
        <end position="66"/>
    </location>
</feature>
<organism evidence="2 3">
    <name type="scientific">Agrobacterium tumefaciens str. Kerr 14</name>
    <dbReference type="NCBI Taxonomy" id="1183424"/>
    <lineage>
        <taxon>Bacteria</taxon>
        <taxon>Pseudomonadati</taxon>
        <taxon>Pseudomonadota</taxon>
        <taxon>Alphaproteobacteria</taxon>
        <taxon>Hyphomicrobiales</taxon>
        <taxon>Rhizobiaceae</taxon>
        <taxon>Rhizobium/Agrobacterium group</taxon>
        <taxon>Agrobacterium</taxon>
        <taxon>Agrobacterium tumefaciens complex</taxon>
    </lineage>
</organism>
<name>A0A1S7SE99_AGRTU</name>
<protein>
    <recommendedName>
        <fullName evidence="4">Nutrient deprivation-induced protein</fullName>
    </recommendedName>
</protein>
<feature type="region of interest" description="Disordered" evidence="1">
    <location>
        <begin position="162"/>
        <end position="205"/>
    </location>
</feature>